<gene>
    <name evidence="1" type="ORF">ALC62_03350</name>
</gene>
<proteinExistence type="predicted"/>
<dbReference type="Proteomes" id="UP000078542">
    <property type="component" value="Unassembled WGS sequence"/>
</dbReference>
<accession>A0A195CYF2</accession>
<evidence type="ECO:0000313" key="1">
    <source>
        <dbReference type="EMBL" id="KYN05695.1"/>
    </source>
</evidence>
<keyword evidence="2" id="KW-1185">Reference proteome</keyword>
<sequence>VPPPLTRCLPSPMTSKIGQGAGGLCYKARREGMREEKGTLELRPRQLLFTSLFYHLASRTCQLACARTRRPSVLQIFGTDRESFSAVNCNGKQQALYRTIPMFRDLECRKWNIRCIIRKYKQNHATRALAVELSYFQFGGRDPFAL</sequence>
<feature type="non-terminal residue" evidence="1">
    <location>
        <position position="1"/>
    </location>
</feature>
<reference evidence="1 2" key="1">
    <citation type="submission" date="2016-03" db="EMBL/GenBank/DDBJ databases">
        <title>Cyphomyrmex costatus WGS genome.</title>
        <authorList>
            <person name="Nygaard S."/>
            <person name="Hu H."/>
            <person name="Boomsma J."/>
            <person name="Zhang G."/>
        </authorList>
    </citation>
    <scope>NUCLEOTIDE SEQUENCE [LARGE SCALE GENOMIC DNA]</scope>
    <source>
        <strain evidence="1">MS0001</strain>
        <tissue evidence="1">Whole body</tissue>
    </source>
</reference>
<name>A0A195CYF2_9HYME</name>
<dbReference type="EMBL" id="KQ977110">
    <property type="protein sequence ID" value="KYN05695.1"/>
    <property type="molecule type" value="Genomic_DNA"/>
</dbReference>
<evidence type="ECO:0000313" key="2">
    <source>
        <dbReference type="Proteomes" id="UP000078542"/>
    </source>
</evidence>
<protein>
    <submittedName>
        <fullName evidence="1">Uncharacterized protein</fullName>
    </submittedName>
</protein>
<dbReference type="AlphaFoldDB" id="A0A195CYF2"/>
<organism evidence="1 2">
    <name type="scientific">Cyphomyrmex costatus</name>
    <dbReference type="NCBI Taxonomy" id="456900"/>
    <lineage>
        <taxon>Eukaryota</taxon>
        <taxon>Metazoa</taxon>
        <taxon>Ecdysozoa</taxon>
        <taxon>Arthropoda</taxon>
        <taxon>Hexapoda</taxon>
        <taxon>Insecta</taxon>
        <taxon>Pterygota</taxon>
        <taxon>Neoptera</taxon>
        <taxon>Endopterygota</taxon>
        <taxon>Hymenoptera</taxon>
        <taxon>Apocrita</taxon>
        <taxon>Aculeata</taxon>
        <taxon>Formicoidea</taxon>
        <taxon>Formicidae</taxon>
        <taxon>Myrmicinae</taxon>
        <taxon>Cyphomyrmex</taxon>
    </lineage>
</organism>